<organism evidence="2 3">
    <name type="scientific">Nephila pilipes</name>
    <name type="common">Giant wood spider</name>
    <name type="synonym">Nephila maculata</name>
    <dbReference type="NCBI Taxonomy" id="299642"/>
    <lineage>
        <taxon>Eukaryota</taxon>
        <taxon>Metazoa</taxon>
        <taxon>Ecdysozoa</taxon>
        <taxon>Arthropoda</taxon>
        <taxon>Chelicerata</taxon>
        <taxon>Arachnida</taxon>
        <taxon>Araneae</taxon>
        <taxon>Araneomorphae</taxon>
        <taxon>Entelegynae</taxon>
        <taxon>Araneoidea</taxon>
        <taxon>Nephilidae</taxon>
        <taxon>Nephila</taxon>
    </lineage>
</organism>
<comment type="caution">
    <text evidence="2">The sequence shown here is derived from an EMBL/GenBank/DDBJ whole genome shotgun (WGS) entry which is preliminary data.</text>
</comment>
<evidence type="ECO:0000313" key="3">
    <source>
        <dbReference type="Proteomes" id="UP000887013"/>
    </source>
</evidence>
<protein>
    <submittedName>
        <fullName evidence="2">Uncharacterized protein</fullName>
    </submittedName>
</protein>
<accession>A0A8X6QC82</accession>
<sequence length="126" mass="14293">MVVATYESGIDVETDPIRNNCATLHCATTRHLDYVHPPPNPQSVGIGCKSSSRQKESFSSPGSNHYTSSVEQQRQELQSLKTVPEETVLFNQKQDFDNFWKFMLLYHLVPGENLFSAFQDAVWSLI</sequence>
<dbReference type="AlphaFoldDB" id="A0A8X6QC82"/>
<dbReference type="Proteomes" id="UP000887013">
    <property type="component" value="Unassembled WGS sequence"/>
</dbReference>
<gene>
    <name evidence="2" type="ORF">NPIL_578771</name>
</gene>
<reference evidence="2" key="1">
    <citation type="submission" date="2020-08" db="EMBL/GenBank/DDBJ databases">
        <title>Multicomponent nature underlies the extraordinary mechanical properties of spider dragline silk.</title>
        <authorList>
            <person name="Kono N."/>
            <person name="Nakamura H."/>
            <person name="Mori M."/>
            <person name="Yoshida Y."/>
            <person name="Ohtoshi R."/>
            <person name="Malay A.D."/>
            <person name="Moran D.A.P."/>
            <person name="Tomita M."/>
            <person name="Numata K."/>
            <person name="Arakawa K."/>
        </authorList>
    </citation>
    <scope>NUCLEOTIDE SEQUENCE</scope>
</reference>
<keyword evidence="3" id="KW-1185">Reference proteome</keyword>
<evidence type="ECO:0000256" key="1">
    <source>
        <dbReference type="SAM" id="MobiDB-lite"/>
    </source>
</evidence>
<name>A0A8X6QC82_NEPPI</name>
<feature type="region of interest" description="Disordered" evidence="1">
    <location>
        <begin position="37"/>
        <end position="78"/>
    </location>
</feature>
<evidence type="ECO:0000313" key="2">
    <source>
        <dbReference type="EMBL" id="GFU18698.1"/>
    </source>
</evidence>
<feature type="compositionally biased region" description="Polar residues" evidence="1">
    <location>
        <begin position="61"/>
        <end position="78"/>
    </location>
</feature>
<dbReference type="EMBL" id="BMAW01080242">
    <property type="protein sequence ID" value="GFU18698.1"/>
    <property type="molecule type" value="Genomic_DNA"/>
</dbReference>
<proteinExistence type="predicted"/>